<dbReference type="Gene3D" id="3.30.1330.30">
    <property type="match status" value="1"/>
</dbReference>
<dbReference type="SUPFAM" id="SSF64376">
    <property type="entry name" value="YlxR-like"/>
    <property type="match status" value="1"/>
</dbReference>
<dbReference type="InterPro" id="IPR007393">
    <property type="entry name" value="YlxR_dom"/>
</dbReference>
<feature type="domain" description="YlxR" evidence="2">
    <location>
        <begin position="2"/>
        <end position="52"/>
    </location>
</feature>
<feature type="region of interest" description="Disordered" evidence="1">
    <location>
        <begin position="164"/>
        <end position="185"/>
    </location>
</feature>
<proteinExistence type="predicted"/>
<evidence type="ECO:0000313" key="4">
    <source>
        <dbReference type="Proteomes" id="UP000277424"/>
    </source>
</evidence>
<comment type="caution">
    <text evidence="3">The sequence shown here is derived from an EMBL/GenBank/DDBJ whole genome shotgun (WGS) entry which is preliminary data.</text>
</comment>
<dbReference type="SUPFAM" id="SSF55315">
    <property type="entry name" value="L30e-like"/>
    <property type="match status" value="1"/>
</dbReference>
<gene>
    <name evidence="3" type="ORF">BCL74_3198</name>
</gene>
<dbReference type="InterPro" id="IPR035931">
    <property type="entry name" value="YlxR-like_sf"/>
</dbReference>
<evidence type="ECO:0000313" key="3">
    <source>
        <dbReference type="EMBL" id="RKQ68716.1"/>
    </source>
</evidence>
<name>A0A420WCL5_9PROT</name>
<accession>A0A420WCL5</accession>
<dbReference type="Pfam" id="PF04296">
    <property type="entry name" value="YlxR"/>
    <property type="match status" value="1"/>
</dbReference>
<protein>
    <recommendedName>
        <fullName evidence="2">YlxR domain-containing protein</fullName>
    </recommendedName>
</protein>
<dbReference type="AlphaFoldDB" id="A0A420WCL5"/>
<dbReference type="EMBL" id="RBIG01000003">
    <property type="protein sequence ID" value="RKQ68716.1"/>
    <property type="molecule type" value="Genomic_DNA"/>
</dbReference>
<reference evidence="3 4" key="1">
    <citation type="submission" date="2018-10" db="EMBL/GenBank/DDBJ databases">
        <title>Comparative analysis of microorganisms from saline springs in Andes Mountain Range, Colombia.</title>
        <authorList>
            <person name="Rubin E."/>
        </authorList>
    </citation>
    <scope>NUCLEOTIDE SEQUENCE [LARGE SCALE GENOMIC DNA]</scope>
    <source>
        <strain evidence="3 4">USBA 36</strain>
    </source>
</reference>
<feature type="compositionally biased region" description="Low complexity" evidence="1">
    <location>
        <begin position="166"/>
        <end position="177"/>
    </location>
</feature>
<evidence type="ECO:0000259" key="2">
    <source>
        <dbReference type="Pfam" id="PF04296"/>
    </source>
</evidence>
<dbReference type="Proteomes" id="UP000277424">
    <property type="component" value="Unassembled WGS sequence"/>
</dbReference>
<dbReference type="Gene3D" id="3.30.1230.10">
    <property type="entry name" value="YlxR-like"/>
    <property type="match status" value="1"/>
</dbReference>
<sequence>MLVPDLEERLPGRGLWISADRAALDRAVAKGLFSRAARATVRVPEGLADRVEALLAQRLVRQVGLARRAGKAVGGYEKVRSWLQNGTACVLLAAMDGADEGRGKLRALAGRLPVLEVLRADEMGEAFGRDRAVHIAIARGGLAERILTESARLVGLRRFELAKPSPGTTMGTAPGTAQSAGRNGT</sequence>
<dbReference type="NCBIfam" id="NF006622">
    <property type="entry name" value="PRK09190.1"/>
    <property type="match status" value="1"/>
</dbReference>
<dbReference type="InterPro" id="IPR029064">
    <property type="entry name" value="Ribosomal_eL30-like_sf"/>
</dbReference>
<organism evidence="3 4">
    <name type="scientific">Oceanibaculum indicum</name>
    <dbReference type="NCBI Taxonomy" id="526216"/>
    <lineage>
        <taxon>Bacteria</taxon>
        <taxon>Pseudomonadati</taxon>
        <taxon>Pseudomonadota</taxon>
        <taxon>Alphaproteobacteria</taxon>
        <taxon>Rhodospirillales</taxon>
        <taxon>Oceanibaculaceae</taxon>
        <taxon>Oceanibaculum</taxon>
    </lineage>
</organism>
<evidence type="ECO:0000256" key="1">
    <source>
        <dbReference type="SAM" id="MobiDB-lite"/>
    </source>
</evidence>